<comment type="caution">
    <text evidence="2">The sequence shown here is derived from an EMBL/GenBank/DDBJ whole genome shotgun (WGS) entry which is preliminary data.</text>
</comment>
<organism evidence="2 3">
    <name type="scientific">Luteibacter anthropi</name>
    <dbReference type="NCBI Taxonomy" id="564369"/>
    <lineage>
        <taxon>Bacteria</taxon>
        <taxon>Pseudomonadati</taxon>
        <taxon>Pseudomonadota</taxon>
        <taxon>Gammaproteobacteria</taxon>
        <taxon>Lysobacterales</taxon>
        <taxon>Rhodanobacteraceae</taxon>
        <taxon>Luteibacter</taxon>
    </lineage>
</organism>
<keyword evidence="1" id="KW-1133">Transmembrane helix</keyword>
<proteinExistence type="predicted"/>
<keyword evidence="1" id="KW-0472">Membrane</keyword>
<dbReference type="EMBL" id="JAARLZ010000006">
    <property type="protein sequence ID" value="NII07391.1"/>
    <property type="molecule type" value="Genomic_DNA"/>
</dbReference>
<sequence length="37" mass="4244">MPTLSRWRRARWFIGLYVAGVVAVGAVALLFRLLMPR</sequence>
<reference evidence="2 3" key="1">
    <citation type="submission" date="2020-03" db="EMBL/GenBank/DDBJ databases">
        <authorList>
            <person name="Lai Q."/>
        </authorList>
    </citation>
    <scope>NUCLEOTIDE SEQUENCE [LARGE SCALE GENOMIC DNA]</scope>
    <source>
        <strain evidence="2 3">CCUG 25036</strain>
    </source>
</reference>
<protein>
    <submittedName>
        <fullName evidence="2">DUF2474 family protein</fullName>
    </submittedName>
</protein>
<dbReference type="Pfam" id="PF10617">
    <property type="entry name" value="DUF2474"/>
    <property type="match status" value="1"/>
</dbReference>
<dbReference type="Proteomes" id="UP000490980">
    <property type="component" value="Unassembled WGS sequence"/>
</dbReference>
<evidence type="ECO:0000256" key="1">
    <source>
        <dbReference type="SAM" id="Phobius"/>
    </source>
</evidence>
<dbReference type="InterPro" id="IPR018895">
    <property type="entry name" value="DUF2474"/>
</dbReference>
<dbReference type="AlphaFoldDB" id="A0A7X5UBB5"/>
<name>A0A7X5UBB5_9GAMM</name>
<evidence type="ECO:0000313" key="2">
    <source>
        <dbReference type="EMBL" id="NII07391.1"/>
    </source>
</evidence>
<gene>
    <name evidence="2" type="ORF">HBF25_13455</name>
</gene>
<accession>A0A7X5UBB5</accession>
<evidence type="ECO:0000313" key="3">
    <source>
        <dbReference type="Proteomes" id="UP000490980"/>
    </source>
</evidence>
<keyword evidence="3" id="KW-1185">Reference proteome</keyword>
<feature type="transmembrane region" description="Helical" evidence="1">
    <location>
        <begin position="12"/>
        <end position="35"/>
    </location>
</feature>
<keyword evidence="1" id="KW-0812">Transmembrane</keyword>